<feature type="non-terminal residue" evidence="2">
    <location>
        <position position="55"/>
    </location>
</feature>
<dbReference type="Pfam" id="PF07727">
    <property type="entry name" value="RVT_2"/>
    <property type="match status" value="1"/>
</dbReference>
<gene>
    <name evidence="2" type="ORF">PAXRUDRAFT_112052</name>
</gene>
<keyword evidence="3" id="KW-1185">Reference proteome</keyword>
<accession>A0A0D0DF77</accession>
<feature type="domain" description="Reverse transcriptase Ty1/copia-type" evidence="1">
    <location>
        <begin position="1"/>
        <end position="55"/>
    </location>
</feature>
<dbReference type="STRING" id="930991.A0A0D0DF77"/>
<dbReference type="Proteomes" id="UP000054538">
    <property type="component" value="Unassembled WGS sequence"/>
</dbReference>
<evidence type="ECO:0000313" key="3">
    <source>
        <dbReference type="Proteomes" id="UP000054538"/>
    </source>
</evidence>
<proteinExistence type="predicted"/>
<dbReference type="InParanoid" id="A0A0D0DF77"/>
<reference evidence="2 3" key="1">
    <citation type="submission" date="2014-04" db="EMBL/GenBank/DDBJ databases">
        <authorList>
            <consortium name="DOE Joint Genome Institute"/>
            <person name="Kuo A."/>
            <person name="Kohler A."/>
            <person name="Jargeat P."/>
            <person name="Nagy L.G."/>
            <person name="Floudas D."/>
            <person name="Copeland A."/>
            <person name="Barry K.W."/>
            <person name="Cichocki N."/>
            <person name="Veneault-Fourrey C."/>
            <person name="LaButti K."/>
            <person name="Lindquist E.A."/>
            <person name="Lipzen A."/>
            <person name="Lundell T."/>
            <person name="Morin E."/>
            <person name="Murat C."/>
            <person name="Sun H."/>
            <person name="Tunlid A."/>
            <person name="Henrissat B."/>
            <person name="Grigoriev I.V."/>
            <person name="Hibbett D.S."/>
            <person name="Martin F."/>
            <person name="Nordberg H.P."/>
            <person name="Cantor M.N."/>
            <person name="Hua S.X."/>
        </authorList>
    </citation>
    <scope>NUCLEOTIDE SEQUENCE [LARGE SCALE GENOMIC DNA]</scope>
    <source>
        <strain evidence="2 3">Ve08.2h10</strain>
    </source>
</reference>
<organism evidence="2 3">
    <name type="scientific">Paxillus rubicundulus Ve08.2h10</name>
    <dbReference type="NCBI Taxonomy" id="930991"/>
    <lineage>
        <taxon>Eukaryota</taxon>
        <taxon>Fungi</taxon>
        <taxon>Dikarya</taxon>
        <taxon>Basidiomycota</taxon>
        <taxon>Agaricomycotina</taxon>
        <taxon>Agaricomycetes</taxon>
        <taxon>Agaricomycetidae</taxon>
        <taxon>Boletales</taxon>
        <taxon>Paxilineae</taxon>
        <taxon>Paxillaceae</taxon>
        <taxon>Paxillus</taxon>
    </lineage>
</organism>
<dbReference type="EMBL" id="KN826215">
    <property type="protein sequence ID" value="KIK79679.1"/>
    <property type="molecule type" value="Genomic_DNA"/>
</dbReference>
<protein>
    <recommendedName>
        <fullName evidence="1">Reverse transcriptase Ty1/copia-type domain-containing protein</fullName>
    </recommendedName>
</protein>
<dbReference type="HOGENOM" id="CLU_001650_17_6_1"/>
<feature type="non-terminal residue" evidence="2">
    <location>
        <position position="1"/>
    </location>
</feature>
<dbReference type="AlphaFoldDB" id="A0A0D0DF77"/>
<dbReference type="InterPro" id="IPR013103">
    <property type="entry name" value="RVT_2"/>
</dbReference>
<name>A0A0D0DF77_9AGAM</name>
<sequence length="55" mass="6535">ITSKPVFHIKHDHTRNVERYKARLFFHCIVMWGFTQKEGIDYQEVFAPVANLDSI</sequence>
<evidence type="ECO:0000259" key="1">
    <source>
        <dbReference type="Pfam" id="PF07727"/>
    </source>
</evidence>
<dbReference type="OrthoDB" id="3059824at2759"/>
<reference evidence="3" key="2">
    <citation type="submission" date="2015-01" db="EMBL/GenBank/DDBJ databases">
        <title>Evolutionary Origins and Diversification of the Mycorrhizal Mutualists.</title>
        <authorList>
            <consortium name="DOE Joint Genome Institute"/>
            <consortium name="Mycorrhizal Genomics Consortium"/>
            <person name="Kohler A."/>
            <person name="Kuo A."/>
            <person name="Nagy L.G."/>
            <person name="Floudas D."/>
            <person name="Copeland A."/>
            <person name="Barry K.W."/>
            <person name="Cichocki N."/>
            <person name="Veneault-Fourrey C."/>
            <person name="LaButti K."/>
            <person name="Lindquist E.A."/>
            <person name="Lipzen A."/>
            <person name="Lundell T."/>
            <person name="Morin E."/>
            <person name="Murat C."/>
            <person name="Riley R."/>
            <person name="Ohm R."/>
            <person name="Sun H."/>
            <person name="Tunlid A."/>
            <person name="Henrissat B."/>
            <person name="Grigoriev I.V."/>
            <person name="Hibbett D.S."/>
            <person name="Martin F."/>
        </authorList>
    </citation>
    <scope>NUCLEOTIDE SEQUENCE [LARGE SCALE GENOMIC DNA]</scope>
    <source>
        <strain evidence="3">Ve08.2h10</strain>
    </source>
</reference>
<evidence type="ECO:0000313" key="2">
    <source>
        <dbReference type="EMBL" id="KIK79679.1"/>
    </source>
</evidence>